<name>G3HBT1_CRIGR</name>
<proteinExistence type="predicted"/>
<feature type="region of interest" description="Disordered" evidence="1">
    <location>
        <begin position="44"/>
        <end position="68"/>
    </location>
</feature>
<evidence type="ECO:0000313" key="3">
    <source>
        <dbReference type="Proteomes" id="UP000001075"/>
    </source>
</evidence>
<organism evidence="2 3">
    <name type="scientific">Cricetulus griseus</name>
    <name type="common">Chinese hamster</name>
    <name type="synonym">Cricetulus barabensis griseus</name>
    <dbReference type="NCBI Taxonomy" id="10029"/>
    <lineage>
        <taxon>Eukaryota</taxon>
        <taxon>Metazoa</taxon>
        <taxon>Chordata</taxon>
        <taxon>Craniata</taxon>
        <taxon>Vertebrata</taxon>
        <taxon>Euteleostomi</taxon>
        <taxon>Mammalia</taxon>
        <taxon>Eutheria</taxon>
        <taxon>Euarchontoglires</taxon>
        <taxon>Glires</taxon>
        <taxon>Rodentia</taxon>
        <taxon>Myomorpha</taxon>
        <taxon>Muroidea</taxon>
        <taxon>Cricetidae</taxon>
        <taxon>Cricetinae</taxon>
        <taxon>Cricetulus</taxon>
    </lineage>
</organism>
<dbReference type="Proteomes" id="UP000001075">
    <property type="component" value="Unassembled WGS sequence"/>
</dbReference>
<accession>G3HBT1</accession>
<sequence>MNRVLISLAHEWHIAGSRCLVAISQGLGTAAPPATLCNSWSTCQDRSHDGVAGQEPDPARLSGEALCP</sequence>
<evidence type="ECO:0000256" key="1">
    <source>
        <dbReference type="SAM" id="MobiDB-lite"/>
    </source>
</evidence>
<dbReference type="EMBL" id="JH000273">
    <property type="protein sequence ID" value="EGW04368.1"/>
    <property type="molecule type" value="Genomic_DNA"/>
</dbReference>
<protein>
    <submittedName>
        <fullName evidence="2">Uncharacterized protein</fullName>
    </submittedName>
</protein>
<evidence type="ECO:0000313" key="2">
    <source>
        <dbReference type="EMBL" id="EGW04368.1"/>
    </source>
</evidence>
<dbReference type="InParanoid" id="G3HBT1"/>
<reference evidence="3" key="1">
    <citation type="journal article" date="2011" name="Nat. Biotechnol.">
        <title>The genomic sequence of the Chinese hamster ovary (CHO)-K1 cell line.</title>
        <authorList>
            <person name="Xu X."/>
            <person name="Nagarajan H."/>
            <person name="Lewis N.E."/>
            <person name="Pan S."/>
            <person name="Cai Z."/>
            <person name="Liu X."/>
            <person name="Chen W."/>
            <person name="Xie M."/>
            <person name="Wang W."/>
            <person name="Hammond S."/>
            <person name="Andersen M.R."/>
            <person name="Neff N."/>
            <person name="Passarelli B."/>
            <person name="Koh W."/>
            <person name="Fan H.C."/>
            <person name="Wang J."/>
            <person name="Gui Y."/>
            <person name="Lee K.H."/>
            <person name="Betenbaugh M.J."/>
            <person name="Quake S.R."/>
            <person name="Famili I."/>
            <person name="Palsson B.O."/>
            <person name="Wang J."/>
        </authorList>
    </citation>
    <scope>NUCLEOTIDE SEQUENCE [LARGE SCALE GENOMIC DNA]</scope>
    <source>
        <strain evidence="3">CHO K1 cell line</strain>
    </source>
</reference>
<gene>
    <name evidence="2" type="ORF">I79_007880</name>
</gene>
<dbReference type="AlphaFoldDB" id="G3HBT1"/>